<dbReference type="SMART" id="SM00072">
    <property type="entry name" value="GuKc"/>
    <property type="match status" value="1"/>
</dbReference>
<comment type="caution">
    <text evidence="2">The sequence shown here is derived from an EMBL/GenBank/DDBJ whole genome shotgun (WGS) entry which is preliminary data.</text>
</comment>
<feature type="domain" description="Guanylate kinase-like" evidence="1">
    <location>
        <begin position="2"/>
        <end position="194"/>
    </location>
</feature>
<accession>A0A8J7H3V9</accession>
<dbReference type="InterPro" id="IPR027417">
    <property type="entry name" value="P-loop_NTPase"/>
</dbReference>
<dbReference type="PROSITE" id="PS00856">
    <property type="entry name" value="GUANYLATE_KINASE_1"/>
    <property type="match status" value="1"/>
</dbReference>
<dbReference type="Gene3D" id="3.40.50.300">
    <property type="entry name" value="P-loop containing nucleotide triphosphate hydrolases"/>
    <property type="match status" value="1"/>
</dbReference>
<dbReference type="SUPFAM" id="SSF52540">
    <property type="entry name" value="P-loop containing nucleoside triphosphate hydrolases"/>
    <property type="match status" value="1"/>
</dbReference>
<dbReference type="Pfam" id="PF00625">
    <property type="entry name" value="Guanylate_kin"/>
    <property type="match status" value="1"/>
</dbReference>
<dbReference type="InterPro" id="IPR008144">
    <property type="entry name" value="Guanylate_kin-like_dom"/>
</dbReference>
<evidence type="ECO:0000313" key="2">
    <source>
        <dbReference type="EMBL" id="MBH1941923.1"/>
    </source>
</evidence>
<dbReference type="EMBL" id="JAEAGR010000015">
    <property type="protein sequence ID" value="MBH1941923.1"/>
    <property type="molecule type" value="Genomic_DNA"/>
</dbReference>
<dbReference type="PROSITE" id="PS50052">
    <property type="entry name" value="GUANYLATE_KINASE_2"/>
    <property type="match status" value="1"/>
</dbReference>
<dbReference type="InterPro" id="IPR050716">
    <property type="entry name" value="MAGUK"/>
</dbReference>
<reference evidence="2" key="1">
    <citation type="submission" date="2020-12" db="EMBL/GenBank/DDBJ databases">
        <title>M. sibirica DSM 26468T genome.</title>
        <authorList>
            <person name="Thieme N."/>
            <person name="Rettenmaier R."/>
            <person name="Zverlov V."/>
            <person name="Liebl W."/>
        </authorList>
    </citation>
    <scope>NUCLEOTIDE SEQUENCE</scope>
    <source>
        <strain evidence="2">DSM 26468</strain>
    </source>
</reference>
<keyword evidence="2" id="KW-0808">Transferase</keyword>
<dbReference type="InterPro" id="IPR008145">
    <property type="entry name" value="GK/Ca_channel_bsu"/>
</dbReference>
<dbReference type="GO" id="GO:0016301">
    <property type="term" value="F:kinase activity"/>
    <property type="evidence" value="ECO:0007669"/>
    <property type="project" value="UniProtKB-KW"/>
</dbReference>
<dbReference type="InterPro" id="IPR020590">
    <property type="entry name" value="Guanylate_kinase_CS"/>
</dbReference>
<protein>
    <submittedName>
        <fullName evidence="2">Guanylate kinase</fullName>
    </submittedName>
</protein>
<dbReference type="RefSeq" id="WP_197662169.1">
    <property type="nucleotide sequence ID" value="NZ_JAEAGR010000015.1"/>
</dbReference>
<keyword evidence="2" id="KW-0418">Kinase</keyword>
<dbReference type="AlphaFoldDB" id="A0A8J7H3V9"/>
<name>A0A8J7H3V9_9FIRM</name>
<organism evidence="2 3">
    <name type="scientific">Mobilitalea sibirica</name>
    <dbReference type="NCBI Taxonomy" id="1462919"/>
    <lineage>
        <taxon>Bacteria</taxon>
        <taxon>Bacillati</taxon>
        <taxon>Bacillota</taxon>
        <taxon>Clostridia</taxon>
        <taxon>Lachnospirales</taxon>
        <taxon>Lachnospiraceae</taxon>
        <taxon>Mobilitalea</taxon>
    </lineage>
</organism>
<keyword evidence="3" id="KW-1185">Reference proteome</keyword>
<gene>
    <name evidence="2" type="ORF">I5677_13555</name>
</gene>
<evidence type="ECO:0000259" key="1">
    <source>
        <dbReference type="PROSITE" id="PS50052"/>
    </source>
</evidence>
<evidence type="ECO:0000313" key="3">
    <source>
        <dbReference type="Proteomes" id="UP000623269"/>
    </source>
</evidence>
<proteinExistence type="predicted"/>
<dbReference type="Proteomes" id="UP000623269">
    <property type="component" value="Unassembled WGS sequence"/>
</dbReference>
<sequence>MARIFIVMGKSATGKDTIYKKLLESEELHLKKVVMYTTRPIRKAETEGVEYHFVDENRLKELQQQNKVIEHRSYNTIHGKWHYFTVNDGQIDLEQEHNNYLMIGTLETYQQIKEYYGKDRVVPIYLEVEDGIRLLRAFRREQKQVQPKYAELCRRYLADEEDFSDQNLSKLGIIRRYQNKDMNTCLYKITKDIKKLL</sequence>
<dbReference type="PANTHER" id="PTHR23122">
    <property type="entry name" value="MEMBRANE-ASSOCIATED GUANYLATE KINASE MAGUK"/>
    <property type="match status" value="1"/>
</dbReference>